<gene>
    <name evidence="1" type="ORF">H103_03478</name>
</gene>
<dbReference type="EMBL" id="KK207813">
    <property type="protein sequence ID" value="EZF53600.1"/>
    <property type="molecule type" value="Genomic_DNA"/>
</dbReference>
<protein>
    <submittedName>
        <fullName evidence="1">Uncharacterized protein</fullName>
    </submittedName>
</protein>
<dbReference type="Proteomes" id="UP000023758">
    <property type="component" value="Unassembled WGS sequence"/>
</dbReference>
<proteinExistence type="predicted"/>
<dbReference type="AlphaFoldDB" id="A0A022W5C8"/>
<dbReference type="HOGENOM" id="CLU_1714627_0_0_1"/>
<name>A0A022W5C8_TRIRU</name>
<organism evidence="1">
    <name type="scientific">Trichophyton rubrum CBS 288.86</name>
    <dbReference type="NCBI Taxonomy" id="1215330"/>
    <lineage>
        <taxon>Eukaryota</taxon>
        <taxon>Fungi</taxon>
        <taxon>Dikarya</taxon>
        <taxon>Ascomycota</taxon>
        <taxon>Pezizomycotina</taxon>
        <taxon>Eurotiomycetes</taxon>
        <taxon>Eurotiomycetidae</taxon>
        <taxon>Onygenales</taxon>
        <taxon>Arthrodermataceae</taxon>
        <taxon>Trichophyton</taxon>
    </lineage>
</organism>
<reference evidence="1" key="1">
    <citation type="submission" date="2014-02" db="EMBL/GenBank/DDBJ databases">
        <title>The Genome Sequence of Trichophyton rubrum (morphotype fischeri) CBS 288.86.</title>
        <authorList>
            <consortium name="The Broad Institute Genomics Platform"/>
            <person name="Cuomo C.A."/>
            <person name="White T.C."/>
            <person name="Graser Y."/>
            <person name="Martinez-Rossi N."/>
            <person name="Heitman J."/>
            <person name="Young S.K."/>
            <person name="Zeng Q."/>
            <person name="Gargeya S."/>
            <person name="Abouelleil A."/>
            <person name="Alvarado L."/>
            <person name="Chapman S.B."/>
            <person name="Gainer-Dewar J."/>
            <person name="Goldberg J."/>
            <person name="Griggs A."/>
            <person name="Gujja S."/>
            <person name="Hansen M."/>
            <person name="Howarth C."/>
            <person name="Imamovic A."/>
            <person name="Larimer J."/>
            <person name="Martinez D."/>
            <person name="Murphy C."/>
            <person name="Pearson M.D."/>
            <person name="Persinoti G."/>
            <person name="Poon T."/>
            <person name="Priest M."/>
            <person name="Roberts A.D."/>
            <person name="Saif S."/>
            <person name="Shea T.D."/>
            <person name="Sykes S.N."/>
            <person name="Wortman J."/>
            <person name="Nusbaum C."/>
            <person name="Birren B."/>
        </authorList>
    </citation>
    <scope>NUCLEOTIDE SEQUENCE [LARGE SCALE GENOMIC DNA]</scope>
    <source>
        <strain evidence="1">CBS 288.86</strain>
    </source>
</reference>
<sequence>MQDVTMDRERVHSIIPMYLPSRCHIKGMIQQWGSRREMQATLFIPSTGVSMPSVLFAMTRNTLVPMQKNGIELSSAYVVIQLYLPRRDPRIGFVRGKSSLMQQDFTLLGQDALLSNLQLAIWNLHDSSPTSFSFSRSFISMAHGHLGVGSAEL</sequence>
<accession>A0A022W5C8</accession>
<evidence type="ECO:0000313" key="1">
    <source>
        <dbReference type="EMBL" id="EZF53600.1"/>
    </source>
</evidence>